<evidence type="ECO:0000313" key="4">
    <source>
        <dbReference type="Proteomes" id="UP001148125"/>
    </source>
</evidence>
<dbReference type="Pfam" id="PF11575">
    <property type="entry name" value="FhuF_C"/>
    <property type="match status" value="1"/>
</dbReference>
<accession>A0ABT5VD87</accession>
<sequence length="263" mass="30682">MCTQLMSLEEQQKLADYRVCFEEESASMLNIDVIDLFDKEKLLSFLEEVQEELQAPDLMVTGSAFSKRYSYLIIASAFYSFLMFNKKLNMSAENLAILSSTSQEKWLPRLFFNDQTAYIPETKEDRKTCRDDLIKELFVDHLSPLWDNISELCKVPKPILWENTAIYLFWIFETLLKRDDLAPELRDTIQLDFDYFLYATEHSIFKDYKSHPITGFYCDMTSLGGQAVRIRKTCCLYYALSEEGKMCKGCPRRGSYQACNNLA</sequence>
<feature type="domain" description="Aerobactin siderophore biosynthesis IucA/IucC-like C-terminal" evidence="1">
    <location>
        <begin position="63"/>
        <end position="183"/>
    </location>
</feature>
<reference evidence="3" key="1">
    <citation type="submission" date="2024-05" db="EMBL/GenBank/DDBJ databases">
        <title>Alkalihalobacillus sp. strain MEB203 novel alkaliphilic bacterium from Lonar Lake, India.</title>
        <authorList>
            <person name="Joshi A."/>
            <person name="Thite S."/>
            <person name="Mengade P."/>
        </authorList>
    </citation>
    <scope>NUCLEOTIDE SEQUENCE</scope>
    <source>
        <strain evidence="3">MEB 203</strain>
    </source>
</reference>
<feature type="domain" description="Ferric siderophore reductase C-terminal" evidence="2">
    <location>
        <begin position="231"/>
        <end position="252"/>
    </location>
</feature>
<proteinExistence type="predicted"/>
<name>A0ABT5VD87_9BACI</name>
<keyword evidence="4" id="KW-1185">Reference proteome</keyword>
<dbReference type="Pfam" id="PF06276">
    <property type="entry name" value="FhuF"/>
    <property type="match status" value="1"/>
</dbReference>
<dbReference type="Proteomes" id="UP001148125">
    <property type="component" value="Unassembled WGS sequence"/>
</dbReference>
<dbReference type="EMBL" id="JAOTPO010000004">
    <property type="protein sequence ID" value="MDE5413250.1"/>
    <property type="molecule type" value="Genomic_DNA"/>
</dbReference>
<dbReference type="InterPro" id="IPR022770">
    <property type="entry name" value="IucA/IucC-like_C"/>
</dbReference>
<evidence type="ECO:0000259" key="2">
    <source>
        <dbReference type="Pfam" id="PF11575"/>
    </source>
</evidence>
<dbReference type="InterPro" id="IPR024726">
    <property type="entry name" value="FhuF_C"/>
</dbReference>
<protein>
    <submittedName>
        <fullName evidence="3">(2Fe-2S)-binding protein</fullName>
    </submittedName>
</protein>
<comment type="caution">
    <text evidence="3">The sequence shown here is derived from an EMBL/GenBank/DDBJ whole genome shotgun (WGS) entry which is preliminary data.</text>
</comment>
<organism evidence="3 4">
    <name type="scientific">Alkalihalobacterium chitinilyticum</name>
    <dbReference type="NCBI Taxonomy" id="2980103"/>
    <lineage>
        <taxon>Bacteria</taxon>
        <taxon>Bacillati</taxon>
        <taxon>Bacillota</taxon>
        <taxon>Bacilli</taxon>
        <taxon>Bacillales</taxon>
        <taxon>Bacillaceae</taxon>
        <taxon>Alkalihalobacterium</taxon>
    </lineage>
</organism>
<evidence type="ECO:0000313" key="3">
    <source>
        <dbReference type="EMBL" id="MDE5413250.1"/>
    </source>
</evidence>
<gene>
    <name evidence="3" type="ORF">N7Z68_07610</name>
</gene>
<evidence type="ECO:0000259" key="1">
    <source>
        <dbReference type="Pfam" id="PF06276"/>
    </source>
</evidence>
<dbReference type="RefSeq" id="WP_275117875.1">
    <property type="nucleotide sequence ID" value="NZ_JAOTPO010000004.1"/>
</dbReference>